<gene>
    <name evidence="10" type="ORF">PPAR00522_LOCUS14114</name>
</gene>
<reference evidence="10" key="1">
    <citation type="submission" date="2021-01" db="EMBL/GenBank/DDBJ databases">
        <authorList>
            <person name="Corre E."/>
            <person name="Pelletier E."/>
            <person name="Niang G."/>
            <person name="Scheremetjew M."/>
            <person name="Finn R."/>
            <person name="Kale V."/>
            <person name="Holt S."/>
            <person name="Cochrane G."/>
            <person name="Meng A."/>
            <person name="Brown T."/>
            <person name="Cohen L."/>
        </authorList>
    </citation>
    <scope>NUCLEOTIDE SEQUENCE</scope>
    <source>
        <strain evidence="10">SAG 63-3</strain>
    </source>
</reference>
<dbReference type="InterPro" id="IPR036938">
    <property type="entry name" value="PAP2/HPO_sf"/>
</dbReference>
<keyword evidence="4" id="KW-0256">Endoplasmic reticulum</keyword>
<evidence type="ECO:0000313" key="10">
    <source>
        <dbReference type="EMBL" id="CAD8779161.1"/>
    </source>
</evidence>
<dbReference type="SMART" id="SM00014">
    <property type="entry name" value="acidPPc"/>
    <property type="match status" value="1"/>
</dbReference>
<evidence type="ECO:0000256" key="4">
    <source>
        <dbReference type="ARBA" id="ARBA00022824"/>
    </source>
</evidence>
<evidence type="ECO:0000256" key="2">
    <source>
        <dbReference type="ARBA" id="ARBA00022692"/>
    </source>
</evidence>
<dbReference type="Gene3D" id="1.20.144.10">
    <property type="entry name" value="Phosphatidic acid phosphatase type 2/haloperoxidase"/>
    <property type="match status" value="1"/>
</dbReference>
<feature type="transmembrane region" description="Helical" evidence="8">
    <location>
        <begin position="235"/>
        <end position="252"/>
    </location>
</feature>
<feature type="domain" description="Phosphatidic acid phosphatase type 2/haloperoxidase" evidence="9">
    <location>
        <begin position="91"/>
        <end position="221"/>
    </location>
</feature>
<feature type="transmembrane region" description="Helical" evidence="8">
    <location>
        <begin position="174"/>
        <end position="194"/>
    </location>
</feature>
<feature type="transmembrane region" description="Helical" evidence="8">
    <location>
        <begin position="58"/>
        <end position="78"/>
    </location>
</feature>
<feature type="transmembrane region" description="Helical" evidence="8">
    <location>
        <begin position="6"/>
        <end position="25"/>
    </location>
</feature>
<organism evidence="10">
    <name type="scientific">Polytomella parva</name>
    <dbReference type="NCBI Taxonomy" id="51329"/>
    <lineage>
        <taxon>Eukaryota</taxon>
        <taxon>Viridiplantae</taxon>
        <taxon>Chlorophyta</taxon>
        <taxon>core chlorophytes</taxon>
        <taxon>Chlorophyceae</taxon>
        <taxon>CS clade</taxon>
        <taxon>Chlamydomonadales</taxon>
        <taxon>Chlamydomonadaceae</taxon>
        <taxon>Polytomella</taxon>
    </lineage>
</organism>
<dbReference type="SUPFAM" id="SSF48317">
    <property type="entry name" value="Acid phosphatase/Vanadium-dependent haloperoxidase"/>
    <property type="match status" value="1"/>
</dbReference>
<feature type="transmembrane region" description="Helical" evidence="8">
    <location>
        <begin position="309"/>
        <end position="331"/>
    </location>
</feature>
<evidence type="ECO:0000256" key="5">
    <source>
        <dbReference type="ARBA" id="ARBA00022989"/>
    </source>
</evidence>
<evidence type="ECO:0000256" key="7">
    <source>
        <dbReference type="ARBA" id="ARBA00038324"/>
    </source>
</evidence>
<evidence type="ECO:0000256" key="1">
    <source>
        <dbReference type="ARBA" id="ARBA00004477"/>
    </source>
</evidence>
<keyword evidence="3" id="KW-0378">Hydrolase</keyword>
<dbReference type="AlphaFoldDB" id="A0A7S0YJE7"/>
<evidence type="ECO:0000256" key="6">
    <source>
        <dbReference type="ARBA" id="ARBA00023136"/>
    </source>
</evidence>
<comment type="subcellular location">
    <subcellularLocation>
        <location evidence="1">Endoplasmic reticulum membrane</location>
        <topology evidence="1">Multi-pass membrane protein</topology>
    </subcellularLocation>
</comment>
<keyword evidence="2 8" id="KW-0812">Transmembrane</keyword>
<name>A0A7S0YJE7_9CHLO</name>
<dbReference type="PANTHER" id="PTHR14969:SF28">
    <property type="entry name" value="DIHYDROSPHINGOSINE 1-PHOSPHATE PHOSPHATASE LCB3-RELATED"/>
    <property type="match status" value="1"/>
</dbReference>
<feature type="transmembrane region" description="Helical" evidence="8">
    <location>
        <begin position="206"/>
        <end position="223"/>
    </location>
</feature>
<feature type="transmembrane region" description="Helical" evidence="8">
    <location>
        <begin position="143"/>
        <end position="162"/>
    </location>
</feature>
<dbReference type="GO" id="GO:0042392">
    <property type="term" value="F:sphingosine-1-phosphate phosphatase activity"/>
    <property type="evidence" value="ECO:0007669"/>
    <property type="project" value="TreeGrafter"/>
</dbReference>
<dbReference type="EMBL" id="HBFM01021652">
    <property type="protein sequence ID" value="CAD8779161.1"/>
    <property type="molecule type" value="Transcribed_RNA"/>
</dbReference>
<accession>A0A7S0YJE7</accession>
<keyword evidence="5 8" id="KW-1133">Transmembrane helix</keyword>
<protein>
    <recommendedName>
        <fullName evidence="9">Phosphatidic acid phosphatase type 2/haloperoxidase domain-containing protein</fullName>
    </recommendedName>
</protein>
<dbReference type="InterPro" id="IPR000326">
    <property type="entry name" value="PAP2/HPO"/>
</dbReference>
<proteinExistence type="inferred from homology"/>
<dbReference type="Pfam" id="PF01569">
    <property type="entry name" value="PAP2"/>
    <property type="match status" value="1"/>
</dbReference>
<dbReference type="GO" id="GO:0005789">
    <property type="term" value="C:endoplasmic reticulum membrane"/>
    <property type="evidence" value="ECO:0007669"/>
    <property type="project" value="UniProtKB-SubCell"/>
</dbReference>
<evidence type="ECO:0000256" key="3">
    <source>
        <dbReference type="ARBA" id="ARBA00022801"/>
    </source>
</evidence>
<evidence type="ECO:0000256" key="8">
    <source>
        <dbReference type="SAM" id="Phobius"/>
    </source>
</evidence>
<evidence type="ECO:0000259" key="9">
    <source>
        <dbReference type="SMART" id="SM00014"/>
    </source>
</evidence>
<sequence length="416" mass="46626">MDTIVNLIFGLPTILLLAICVIPSAKPLIRKHITPVITQIVHDQVPFIIRTQKRQSKLLDAIVTFCSMCVSVEFYLTALPPLYWYGFKDQTAFLVLCLSTATHLVNALKDLLGCPRPYHCNPPINEKNKDAPRVQVHEEMKELEFGAPSMHICLTLLLNLYLTHSLSTASPWVSAHLSILYPLCVIWALFVGWTRLYLGVHTPIDLFLGFFLGLSYFFFFRLIESSLLTFLSSSPSASGGVLLVFLFILAFYPHPTVHTASFSFSVTFLGAAQGFYLGHHQAEGLYERLKSLHPTALTAFQAATSDLHFAIRVLVSFVIVAVVKIGSRALLVRLTPKILDLFPDEVRRSWQPPALIEARKDNAVRKEGTTEHKERGLAVRGCDGVLWDVDSVRRYLNYVVTVAAVPFIDHLLHKTA</sequence>
<dbReference type="PANTHER" id="PTHR14969">
    <property type="entry name" value="SPHINGOSINE-1-PHOSPHATE PHOSPHOHYDROLASE"/>
    <property type="match status" value="1"/>
</dbReference>
<keyword evidence="6 8" id="KW-0472">Membrane</keyword>
<comment type="similarity">
    <text evidence="7">Belongs to the type 2 lipid phosphate phosphatase family.</text>
</comment>